<sequence>MSDKYATSFDFVAQDIVKKRELFEILGWENEFCINQIVIGYLVRDYHGNSIKEFSHKQEAEAFAFCFPPLTNEEKEFEKEFYDLDI</sequence>
<proteinExistence type="predicted"/>
<reference evidence="1" key="1">
    <citation type="submission" date="2016-10" db="EMBL/GenBank/DDBJ databases">
        <authorList>
            <person name="de Groot N.N."/>
        </authorList>
    </citation>
    <scope>NUCLEOTIDE SEQUENCE</scope>
</reference>
<organism evidence="1">
    <name type="scientific">hydrothermal vent metagenome</name>
    <dbReference type="NCBI Taxonomy" id="652676"/>
    <lineage>
        <taxon>unclassified sequences</taxon>
        <taxon>metagenomes</taxon>
        <taxon>ecological metagenomes</taxon>
    </lineage>
</organism>
<evidence type="ECO:0000313" key="1">
    <source>
        <dbReference type="EMBL" id="SFV56150.1"/>
    </source>
</evidence>
<gene>
    <name evidence="1" type="ORF">MNB_SV-14-1802</name>
</gene>
<accession>A0A1W1BRF1</accession>
<name>A0A1W1BRF1_9ZZZZ</name>
<protein>
    <submittedName>
        <fullName evidence="1">Uncharacterized protein</fullName>
    </submittedName>
</protein>
<dbReference type="AlphaFoldDB" id="A0A1W1BRF1"/>
<dbReference type="EMBL" id="FPHN01000062">
    <property type="protein sequence ID" value="SFV56150.1"/>
    <property type="molecule type" value="Genomic_DNA"/>
</dbReference>